<evidence type="ECO:0000256" key="2">
    <source>
        <dbReference type="SAM" id="Phobius"/>
    </source>
</evidence>
<organism evidence="3 4">
    <name type="scientific">Gulosibacter molinativorax</name>
    <dbReference type="NCBI Taxonomy" id="256821"/>
    <lineage>
        <taxon>Bacteria</taxon>
        <taxon>Bacillati</taxon>
        <taxon>Actinomycetota</taxon>
        <taxon>Actinomycetes</taxon>
        <taxon>Micrococcales</taxon>
        <taxon>Microbacteriaceae</taxon>
        <taxon>Gulosibacter</taxon>
    </lineage>
</organism>
<keyword evidence="2" id="KW-0812">Transmembrane</keyword>
<feature type="transmembrane region" description="Helical" evidence="2">
    <location>
        <begin position="285"/>
        <end position="307"/>
    </location>
</feature>
<dbReference type="Proteomes" id="UP001170379">
    <property type="component" value="Unassembled WGS sequence"/>
</dbReference>
<sequence length="323" mass="34535">MNMSHTGGDFDSEKTAKFDWTQASGGEAPTDELELPQQNDRTRAMPVTSSEQDQDHGSRSGRTSSGGYAYGAGSYSSSSADDTKTRAFTPTPGYEQTVSSSDEPTRAYPVAEHPAADQPAGDRPSRDKASRQQEAPTTQYQQPAYQQQPQQSAHRKPTYEPLPVYQEQPAYVQKSPSAGARLGSLILNLVFAVGIVVLLWDYSVSARGESVVYSWVATIVDLPLLLRVNVVPIVIGVLALIAGLTLSLSGLGMTIMGLLLFLFSMAGATIPWFSNLNAMGNFLSFALPVLFPLSLLMIGAGIGAHFARGAGARKALRASSRGM</sequence>
<keyword evidence="4" id="KW-1185">Reference proteome</keyword>
<feature type="transmembrane region" description="Helical" evidence="2">
    <location>
        <begin position="251"/>
        <end position="273"/>
    </location>
</feature>
<evidence type="ECO:0000313" key="4">
    <source>
        <dbReference type="Proteomes" id="UP001170379"/>
    </source>
</evidence>
<feature type="transmembrane region" description="Helical" evidence="2">
    <location>
        <begin position="185"/>
        <end position="204"/>
    </location>
</feature>
<gene>
    <name evidence="3" type="ORF">C7K25_05530</name>
</gene>
<reference evidence="3" key="2">
    <citation type="journal article" date="2022" name="Sci. Rep.">
        <title>In silico prediction of the enzymes involved in the degradation of the herbicide molinate by Gulosibacter molinativorax ON4T.</title>
        <authorList>
            <person name="Lopes A.R."/>
            <person name="Bunin E."/>
            <person name="Viana A.T."/>
            <person name="Froufe H."/>
            <person name="Munoz-Merida A."/>
            <person name="Pinho D."/>
            <person name="Figueiredo J."/>
            <person name="Barroso C."/>
            <person name="Vaz-Moreira I."/>
            <person name="Bellanger X."/>
            <person name="Egas C."/>
            <person name="Nunes O.C."/>
        </authorList>
    </citation>
    <scope>NUCLEOTIDE SEQUENCE</scope>
    <source>
        <strain evidence="3">ON4</strain>
    </source>
</reference>
<feature type="compositionally biased region" description="Low complexity" evidence="1">
    <location>
        <begin position="135"/>
        <end position="151"/>
    </location>
</feature>
<proteinExistence type="predicted"/>
<dbReference type="EMBL" id="PXVD01000007">
    <property type="protein sequence ID" value="MDJ1370828.1"/>
    <property type="molecule type" value="Genomic_DNA"/>
</dbReference>
<keyword evidence="2" id="KW-0472">Membrane</keyword>
<keyword evidence="2" id="KW-1133">Transmembrane helix</keyword>
<evidence type="ECO:0000256" key="1">
    <source>
        <dbReference type="SAM" id="MobiDB-lite"/>
    </source>
</evidence>
<accession>A0ABT7C6U4</accession>
<feature type="region of interest" description="Disordered" evidence="1">
    <location>
        <begin position="1"/>
        <end position="156"/>
    </location>
</feature>
<feature type="transmembrane region" description="Helical" evidence="2">
    <location>
        <begin position="224"/>
        <end position="244"/>
    </location>
</feature>
<evidence type="ECO:0000313" key="3">
    <source>
        <dbReference type="EMBL" id="MDJ1370828.1"/>
    </source>
</evidence>
<comment type="caution">
    <text evidence="3">The sequence shown here is derived from an EMBL/GenBank/DDBJ whole genome shotgun (WGS) entry which is preliminary data.</text>
</comment>
<feature type="compositionally biased region" description="Low complexity" evidence="1">
    <location>
        <begin position="60"/>
        <end position="80"/>
    </location>
</feature>
<protein>
    <submittedName>
        <fullName evidence="3">Uncharacterized protein</fullName>
    </submittedName>
</protein>
<name>A0ABT7C6U4_9MICO</name>
<reference evidence="3" key="1">
    <citation type="submission" date="2018-03" db="EMBL/GenBank/DDBJ databases">
        <authorList>
            <person name="Nunes O.C."/>
            <person name="Lopes A.R."/>
            <person name="Froufe H."/>
            <person name="Munoz-Merida A."/>
            <person name="Barroso C."/>
            <person name="Egas C."/>
        </authorList>
    </citation>
    <scope>NUCLEOTIDE SEQUENCE</scope>
    <source>
        <strain evidence="3">ON4</strain>
    </source>
</reference>